<dbReference type="OrthoDB" id="188713at2759"/>
<keyword evidence="4" id="KW-0068">Autocatalytic cleavage</keyword>
<dbReference type="GO" id="GO:0006508">
    <property type="term" value="P:proteolysis"/>
    <property type="evidence" value="ECO:0007669"/>
    <property type="project" value="UniProtKB-KW"/>
</dbReference>
<proteinExistence type="inferred from homology"/>
<feature type="chain" id="PRO_5029642551" description="N(4)-(beta-N-acetylglucosaminyl)-L-asparaginase" evidence="14">
    <location>
        <begin position="23"/>
        <end position="350"/>
    </location>
</feature>
<sequence>MNVILSATLLFLLINGPFYVECVLPLVINTWPFTNATEKAWSVINGGQSTLDAVEEGCTVCEVQQCDGTVGYGGSPDEFGETTLDAMIMDGDTHTVGSVGGLRRIKSAISVARAVMMYTTETLLVGESATKFAIEMGFQQENLTTNRSRSIWEEWQKANCQPNYRQNVSPDPSGSCGPYTPVNANALKTSTRERYNSDINKNNHDTIGMIVIDSNGRIAGGTSTNGANHKVPGRVGDSPITGSGAYVDRDVGGAAGTGDGDVMMRFLPSYQVVENLRNGMSPDKACQSALQRIIKYHPDFSGALIAATIDGQYGAACHGFSSFHYSVRNPSMSSVQVLEVPCSSASNNHL</sequence>
<dbReference type="InterPro" id="IPR000246">
    <property type="entry name" value="Peptidase_T2"/>
</dbReference>
<dbReference type="PANTHER" id="PTHR10188">
    <property type="entry name" value="L-ASPARAGINASE"/>
    <property type="match status" value="1"/>
</dbReference>
<dbReference type="GO" id="GO:0003948">
    <property type="term" value="F:N4-(beta-N-acetylglucosaminyl)-L-asparaginase activity"/>
    <property type="evidence" value="ECO:0000318"/>
    <property type="project" value="GO_Central"/>
</dbReference>
<feature type="signal peptide" evidence="14">
    <location>
        <begin position="1"/>
        <end position="22"/>
    </location>
</feature>
<evidence type="ECO:0000256" key="3">
    <source>
        <dbReference type="ARBA" id="ARBA00022801"/>
    </source>
</evidence>
<accession>A0A7M7NLW0</accession>
<dbReference type="CDD" id="cd04513">
    <property type="entry name" value="Glycosylasparaginase"/>
    <property type="match status" value="1"/>
</dbReference>
<evidence type="ECO:0000256" key="7">
    <source>
        <dbReference type="ARBA" id="ARBA00066729"/>
    </source>
</evidence>
<dbReference type="GeneID" id="593612"/>
<dbReference type="KEGG" id="spu:593612"/>
<evidence type="ECO:0000256" key="9">
    <source>
        <dbReference type="ARBA" id="ARBA00079301"/>
    </source>
</evidence>
<dbReference type="Proteomes" id="UP000007110">
    <property type="component" value="Unassembled WGS sequence"/>
</dbReference>
<evidence type="ECO:0000313" key="15">
    <source>
        <dbReference type="EnsemblMetazoa" id="XP_030836684"/>
    </source>
</evidence>
<evidence type="ECO:0000256" key="10">
    <source>
        <dbReference type="ARBA" id="ARBA00080645"/>
    </source>
</evidence>
<keyword evidence="3" id="KW-0378">Hydrolase</keyword>
<dbReference type="EnsemblMetazoa" id="XM_030980824">
    <property type="protein sequence ID" value="XP_030836684"/>
    <property type="gene ID" value="LOC593612"/>
</dbReference>
<dbReference type="CTD" id="175"/>
<organism evidence="15 16">
    <name type="scientific">Strongylocentrotus purpuratus</name>
    <name type="common">Purple sea urchin</name>
    <dbReference type="NCBI Taxonomy" id="7668"/>
    <lineage>
        <taxon>Eukaryota</taxon>
        <taxon>Metazoa</taxon>
        <taxon>Echinodermata</taxon>
        <taxon>Eleutherozoa</taxon>
        <taxon>Echinozoa</taxon>
        <taxon>Echinoidea</taxon>
        <taxon>Euechinoidea</taxon>
        <taxon>Echinacea</taxon>
        <taxon>Camarodonta</taxon>
        <taxon>Echinidea</taxon>
        <taxon>Strongylocentrotidae</taxon>
        <taxon>Strongylocentrotus</taxon>
    </lineage>
</organism>
<dbReference type="FunFam" id="3.60.20.30:FF:000003">
    <property type="entry name" value="N(4)-(Beta-N-acetylglucosaminyl)-L-asparaginase isoform X1"/>
    <property type="match status" value="1"/>
</dbReference>
<name>A0A7M7NLW0_STRPU</name>
<dbReference type="InterPro" id="IPR029055">
    <property type="entry name" value="Ntn_hydrolases_N"/>
</dbReference>
<comment type="catalytic activity">
    <reaction evidence="5">
        <text>N(4)-(beta-N-acetyl-D-glucosaminyl)-L-asparagine + H2O = N-acetyl-beta-D-glucosaminylamine + L-aspartate + H(+)</text>
        <dbReference type="Rhea" id="RHEA:11544"/>
        <dbReference type="ChEBI" id="CHEBI:15377"/>
        <dbReference type="ChEBI" id="CHEBI:15378"/>
        <dbReference type="ChEBI" id="CHEBI:15947"/>
        <dbReference type="ChEBI" id="CHEBI:29991"/>
        <dbReference type="ChEBI" id="CHEBI:58080"/>
        <dbReference type="EC" id="3.5.1.26"/>
    </reaction>
</comment>
<keyword evidence="16" id="KW-1185">Reference proteome</keyword>
<evidence type="ECO:0000256" key="4">
    <source>
        <dbReference type="ARBA" id="ARBA00022813"/>
    </source>
</evidence>
<keyword evidence="14" id="KW-0732">Signal</keyword>
<dbReference type="Gene3D" id="3.60.20.30">
    <property type="entry name" value="(Glycosyl)asparaginase"/>
    <property type="match status" value="1"/>
</dbReference>
<evidence type="ECO:0000256" key="6">
    <source>
        <dbReference type="ARBA" id="ARBA00053295"/>
    </source>
</evidence>
<dbReference type="OMA" id="YKPIINI"/>
<evidence type="ECO:0000256" key="12">
    <source>
        <dbReference type="PIRSR" id="PIRSR600246-2"/>
    </source>
</evidence>
<feature type="active site" description="Nucleophile" evidence="11">
    <location>
        <position position="206"/>
    </location>
</feature>
<dbReference type="EC" id="3.5.1.26" evidence="7"/>
<dbReference type="PANTHER" id="PTHR10188:SF6">
    <property type="entry name" value="N(4)-(BETA-N-ACETYLGLUCOSAMINYL)-L-ASPARAGINASE"/>
    <property type="match status" value="1"/>
</dbReference>
<dbReference type="GO" id="GO:0005737">
    <property type="term" value="C:cytoplasm"/>
    <property type="evidence" value="ECO:0000318"/>
    <property type="project" value="GO_Central"/>
</dbReference>
<evidence type="ECO:0000256" key="1">
    <source>
        <dbReference type="ARBA" id="ARBA00010872"/>
    </source>
</evidence>
<feature type="site" description="Cleavage; by autolysis" evidence="13">
    <location>
        <begin position="205"/>
        <end position="206"/>
    </location>
</feature>
<evidence type="ECO:0000256" key="14">
    <source>
        <dbReference type="SAM" id="SignalP"/>
    </source>
</evidence>
<reference evidence="16" key="1">
    <citation type="submission" date="2015-02" db="EMBL/GenBank/DDBJ databases">
        <title>Genome sequencing for Strongylocentrotus purpuratus.</title>
        <authorList>
            <person name="Murali S."/>
            <person name="Liu Y."/>
            <person name="Vee V."/>
            <person name="English A."/>
            <person name="Wang M."/>
            <person name="Skinner E."/>
            <person name="Han Y."/>
            <person name="Muzny D.M."/>
            <person name="Worley K.C."/>
            <person name="Gibbs R.A."/>
        </authorList>
    </citation>
    <scope>NUCLEOTIDE SEQUENCE</scope>
</reference>
<feature type="binding site" evidence="12">
    <location>
        <begin position="234"/>
        <end position="237"/>
    </location>
    <ligand>
        <name>substrate</name>
    </ligand>
</feature>
<evidence type="ECO:0000256" key="2">
    <source>
        <dbReference type="ARBA" id="ARBA00022670"/>
    </source>
</evidence>
<evidence type="ECO:0000256" key="11">
    <source>
        <dbReference type="PIRSR" id="PIRSR600246-1"/>
    </source>
</evidence>
<dbReference type="Pfam" id="PF01112">
    <property type="entry name" value="Asparaginase_2"/>
    <property type="match status" value="1"/>
</dbReference>
<dbReference type="SUPFAM" id="SSF56235">
    <property type="entry name" value="N-terminal nucleophile aminohydrolases (Ntn hydrolases)"/>
    <property type="match status" value="1"/>
</dbReference>
<dbReference type="RefSeq" id="XP_030836684.1">
    <property type="nucleotide sequence ID" value="XM_030980824.1"/>
</dbReference>
<dbReference type="GO" id="GO:0005764">
    <property type="term" value="C:lysosome"/>
    <property type="evidence" value="ECO:0000318"/>
    <property type="project" value="GO_Central"/>
</dbReference>
<comment type="function">
    <text evidence="6">Cleaves the GlcNAc-Asn bond which joins oligosaccharides to the peptide of asparagine-linked glycoproteins.</text>
</comment>
<keyword evidence="2" id="KW-0645">Protease</keyword>
<dbReference type="InParanoid" id="A0A7M7NLW0"/>
<dbReference type="GO" id="GO:0008233">
    <property type="term" value="F:peptidase activity"/>
    <property type="evidence" value="ECO:0007669"/>
    <property type="project" value="UniProtKB-KW"/>
</dbReference>
<evidence type="ECO:0000256" key="13">
    <source>
        <dbReference type="PIRSR" id="PIRSR600246-3"/>
    </source>
</evidence>
<evidence type="ECO:0000256" key="5">
    <source>
        <dbReference type="ARBA" id="ARBA00050421"/>
    </source>
</evidence>
<evidence type="ECO:0000256" key="8">
    <source>
        <dbReference type="ARBA" id="ARBA00078726"/>
    </source>
</evidence>
<feature type="binding site" evidence="12">
    <location>
        <begin position="257"/>
        <end position="260"/>
    </location>
    <ligand>
        <name>substrate</name>
    </ligand>
</feature>
<comment type="similarity">
    <text evidence="1">Belongs to the Ntn-hydrolase family.</text>
</comment>
<reference evidence="15" key="2">
    <citation type="submission" date="2021-01" db="UniProtKB">
        <authorList>
            <consortium name="EnsemblMetazoa"/>
        </authorList>
    </citation>
    <scope>IDENTIFICATION</scope>
</reference>
<protein>
    <recommendedName>
        <fullName evidence="7">N(4)-(beta-N-acetylglucosaminyl)-L-asparaginase</fullName>
        <ecNumber evidence="7">3.5.1.26</ecNumber>
    </recommendedName>
    <alternativeName>
        <fullName evidence="9">Aspartylglucosaminidase</fullName>
    </alternativeName>
    <alternativeName>
        <fullName evidence="8">Glycosylasparaginase</fullName>
    </alternativeName>
    <alternativeName>
        <fullName evidence="10">N4-(N-acetyl-beta-glucosaminyl)-L-asparagine amidase</fullName>
    </alternativeName>
</protein>
<evidence type="ECO:0000313" key="16">
    <source>
        <dbReference type="Proteomes" id="UP000007110"/>
    </source>
</evidence>
<dbReference type="AlphaFoldDB" id="A0A7M7NLW0"/>